<evidence type="ECO:0000256" key="1">
    <source>
        <dbReference type="SAM" id="Phobius"/>
    </source>
</evidence>
<evidence type="ECO:0000313" key="3">
    <source>
        <dbReference type="EMBL" id="PWJ42041.1"/>
    </source>
</evidence>
<feature type="domain" description="EamA" evidence="2">
    <location>
        <begin position="145"/>
        <end position="283"/>
    </location>
</feature>
<feature type="transmembrane region" description="Helical" evidence="1">
    <location>
        <begin position="64"/>
        <end position="85"/>
    </location>
</feature>
<evidence type="ECO:0000259" key="2">
    <source>
        <dbReference type="Pfam" id="PF00892"/>
    </source>
</evidence>
<feature type="transmembrane region" description="Helical" evidence="1">
    <location>
        <begin position="32"/>
        <end position="52"/>
    </location>
</feature>
<name>A0A315Z963_SEDFL</name>
<dbReference type="InterPro" id="IPR037185">
    <property type="entry name" value="EmrE-like"/>
</dbReference>
<feature type="transmembrane region" description="Helical" evidence="1">
    <location>
        <begin position="243"/>
        <end position="261"/>
    </location>
</feature>
<accession>A0A315Z963</accession>
<dbReference type="GO" id="GO:0016020">
    <property type="term" value="C:membrane"/>
    <property type="evidence" value="ECO:0007669"/>
    <property type="project" value="InterPro"/>
</dbReference>
<feature type="transmembrane region" description="Helical" evidence="1">
    <location>
        <begin position="267"/>
        <end position="288"/>
    </location>
</feature>
<dbReference type="AlphaFoldDB" id="A0A315Z963"/>
<dbReference type="PANTHER" id="PTHR22911:SF79">
    <property type="entry name" value="MOBA-LIKE NTP TRANSFERASE DOMAIN-CONTAINING PROTEIN"/>
    <property type="match status" value="1"/>
</dbReference>
<dbReference type="OrthoDB" id="9150437at2"/>
<gene>
    <name evidence="3" type="ORF">BC781_103291</name>
</gene>
<evidence type="ECO:0000313" key="4">
    <source>
        <dbReference type="Proteomes" id="UP000245535"/>
    </source>
</evidence>
<keyword evidence="4" id="KW-1185">Reference proteome</keyword>
<reference evidence="3 4" key="1">
    <citation type="submission" date="2018-03" db="EMBL/GenBank/DDBJ databases">
        <title>Genomic Encyclopedia of Archaeal and Bacterial Type Strains, Phase II (KMG-II): from individual species to whole genera.</title>
        <authorList>
            <person name="Goeker M."/>
        </authorList>
    </citation>
    <scope>NUCLEOTIDE SEQUENCE [LARGE SCALE GENOMIC DNA]</scope>
    <source>
        <strain evidence="3 4">DSM 28229</strain>
    </source>
</reference>
<keyword evidence="1" id="KW-1133">Transmembrane helix</keyword>
<feature type="transmembrane region" description="Helical" evidence="1">
    <location>
        <begin position="117"/>
        <end position="134"/>
    </location>
</feature>
<feature type="transmembrane region" description="Helical" evidence="1">
    <location>
        <begin position="212"/>
        <end position="231"/>
    </location>
</feature>
<dbReference type="Pfam" id="PF00892">
    <property type="entry name" value="EamA"/>
    <property type="match status" value="2"/>
</dbReference>
<comment type="caution">
    <text evidence="3">The sequence shown here is derived from an EMBL/GenBank/DDBJ whole genome shotgun (WGS) entry which is preliminary data.</text>
</comment>
<dbReference type="PANTHER" id="PTHR22911">
    <property type="entry name" value="ACYL-MALONYL CONDENSING ENZYME-RELATED"/>
    <property type="match status" value="1"/>
</dbReference>
<feature type="transmembrane region" description="Helical" evidence="1">
    <location>
        <begin position="172"/>
        <end position="192"/>
    </location>
</feature>
<dbReference type="InterPro" id="IPR000620">
    <property type="entry name" value="EamA_dom"/>
</dbReference>
<sequence length="301" mass="33497">MLKDQLKLHLIVFIWGFTAILGKEISINSTELVMYRTLFSALGLGIVLFLSGKKEKLLVNRKGLLKLIGTGFLVGLHWICFFIAAKLSVSVCLAGIATCSLFTAFLEPIIKRQRVKVYEIILGMFTIFGLYLIFKFEFNHVGALGFALVASVLAATFSAFNTQHTNDYAPTAVTFYEMLGGFLISLALMPIMDNYFPAEDGALFHNLSMKDWGLLMLLTQVCTVYAFYVSIELMKRMTAFQVSLTNNLEPVYGIIMALIFYPESETMSVGFYMGTAVILSSVIAYPICKRLAAKSIFAFGK</sequence>
<protein>
    <submittedName>
        <fullName evidence="3">Putative membrane protein</fullName>
    </submittedName>
</protein>
<proteinExistence type="predicted"/>
<dbReference type="RefSeq" id="WP_109618628.1">
    <property type="nucleotide sequence ID" value="NZ_QGDO01000003.1"/>
</dbReference>
<dbReference type="Proteomes" id="UP000245535">
    <property type="component" value="Unassembled WGS sequence"/>
</dbReference>
<keyword evidence="1" id="KW-0472">Membrane</keyword>
<feature type="transmembrane region" description="Helical" evidence="1">
    <location>
        <begin position="91"/>
        <end position="110"/>
    </location>
</feature>
<feature type="domain" description="EamA" evidence="2">
    <location>
        <begin position="10"/>
        <end position="134"/>
    </location>
</feature>
<dbReference type="SUPFAM" id="SSF103481">
    <property type="entry name" value="Multidrug resistance efflux transporter EmrE"/>
    <property type="match status" value="1"/>
</dbReference>
<feature type="transmembrane region" description="Helical" evidence="1">
    <location>
        <begin position="140"/>
        <end position="160"/>
    </location>
</feature>
<keyword evidence="1" id="KW-0812">Transmembrane</keyword>
<organism evidence="3 4">
    <name type="scientific">Sediminitomix flava</name>
    <dbReference type="NCBI Taxonomy" id="379075"/>
    <lineage>
        <taxon>Bacteria</taxon>
        <taxon>Pseudomonadati</taxon>
        <taxon>Bacteroidota</taxon>
        <taxon>Cytophagia</taxon>
        <taxon>Cytophagales</taxon>
        <taxon>Flammeovirgaceae</taxon>
        <taxon>Sediminitomix</taxon>
    </lineage>
</organism>
<dbReference type="EMBL" id="QGDO01000003">
    <property type="protein sequence ID" value="PWJ42041.1"/>
    <property type="molecule type" value="Genomic_DNA"/>
</dbReference>